<protein>
    <submittedName>
        <fullName evidence="1">Uncharacterized protein</fullName>
    </submittedName>
</protein>
<accession>A0A9X4DZG9</accession>
<name>A0A9X4DZG9_9NEIS</name>
<keyword evidence="3" id="KW-1185">Reference proteome</keyword>
<evidence type="ECO:0000313" key="1">
    <source>
        <dbReference type="EMBL" id="MDD9326720.1"/>
    </source>
</evidence>
<dbReference type="AlphaFoldDB" id="A0A9X4DZG9"/>
<sequence>MSRTATAFERQQAHRLCRSGLLNDDELNVMDMILMSHDAQEEIEKGWFDDFKLIELKYSEAVFD</sequence>
<dbReference type="RefSeq" id="WP_274584067.1">
    <property type="nucleotide sequence ID" value="NZ_CP146598.1"/>
</dbReference>
<evidence type="ECO:0000313" key="2">
    <source>
        <dbReference type="EMBL" id="WWY03142.1"/>
    </source>
</evidence>
<dbReference type="Proteomes" id="UP001149607">
    <property type="component" value="Chromosome"/>
</dbReference>
<gene>
    <name evidence="1" type="ORF">ORY91_000087</name>
    <name evidence="2" type="ORF">V9W64_10750</name>
</gene>
<evidence type="ECO:0000313" key="3">
    <source>
        <dbReference type="Proteomes" id="UP001149607"/>
    </source>
</evidence>
<reference evidence="2" key="2">
    <citation type="submission" date="2024-02" db="EMBL/GenBank/DDBJ databases">
        <title>Neisseria leonii sp. nov.</title>
        <authorList>
            <person name="Boutroux M."/>
            <person name="Favre-Rochex S."/>
            <person name="Gorgette O."/>
            <person name="Touak G."/>
            <person name="Muhle E."/>
            <person name="Chesneau O."/>
            <person name="Clermont D."/>
            <person name="Rahi P."/>
        </authorList>
    </citation>
    <scope>NUCLEOTIDE SEQUENCE</scope>
    <source>
        <strain evidence="2">51.81</strain>
    </source>
</reference>
<reference evidence="1" key="1">
    <citation type="submission" date="2022-10" db="EMBL/GenBank/DDBJ databases">
        <authorList>
            <person name="Boutroux M."/>
        </authorList>
    </citation>
    <scope>NUCLEOTIDE SEQUENCE</scope>
    <source>
        <strain evidence="1">51.81</strain>
    </source>
</reference>
<dbReference type="EMBL" id="JAPQFL010000001">
    <property type="protein sequence ID" value="MDD9326720.1"/>
    <property type="molecule type" value="Genomic_DNA"/>
</dbReference>
<organism evidence="1">
    <name type="scientific">Neisseria leonii</name>
    <dbReference type="NCBI Taxonomy" id="2995413"/>
    <lineage>
        <taxon>Bacteria</taxon>
        <taxon>Pseudomonadati</taxon>
        <taxon>Pseudomonadota</taxon>
        <taxon>Betaproteobacteria</taxon>
        <taxon>Neisseriales</taxon>
        <taxon>Neisseriaceae</taxon>
        <taxon>Neisseria</taxon>
    </lineage>
</organism>
<dbReference type="EMBL" id="CP146598">
    <property type="protein sequence ID" value="WWY03142.1"/>
    <property type="molecule type" value="Genomic_DNA"/>
</dbReference>
<proteinExistence type="predicted"/>